<evidence type="ECO:0000313" key="2">
    <source>
        <dbReference type="Proteomes" id="UP000295706"/>
    </source>
</evidence>
<evidence type="ECO:0000313" key="1">
    <source>
        <dbReference type="EMBL" id="TDB63476.1"/>
    </source>
</evidence>
<dbReference type="RefSeq" id="WP_132119880.1">
    <property type="nucleotide sequence ID" value="NZ_SMJU01000010.1"/>
</dbReference>
<name>A0A4R4KA94_9BACT</name>
<reference evidence="1 2" key="1">
    <citation type="submission" date="2019-02" db="EMBL/GenBank/DDBJ databases">
        <title>Arundinibacter roseus gen. nov., sp. nov., a new member of the family Cytophagaceae.</title>
        <authorList>
            <person name="Szuroczki S."/>
            <person name="Khayer B."/>
            <person name="Sproer C."/>
            <person name="Toumi M."/>
            <person name="Szabo A."/>
            <person name="Felfoldi T."/>
            <person name="Schumann P."/>
            <person name="Toth E."/>
        </authorList>
    </citation>
    <scope>NUCLEOTIDE SEQUENCE [LARGE SCALE GENOMIC DNA]</scope>
    <source>
        <strain evidence="1 2">DMA-k-7a</strain>
    </source>
</reference>
<keyword evidence="2" id="KW-1185">Reference proteome</keyword>
<organism evidence="1 2">
    <name type="scientific">Arundinibacter roseus</name>
    <dbReference type="NCBI Taxonomy" id="2070510"/>
    <lineage>
        <taxon>Bacteria</taxon>
        <taxon>Pseudomonadati</taxon>
        <taxon>Bacteroidota</taxon>
        <taxon>Cytophagia</taxon>
        <taxon>Cytophagales</taxon>
        <taxon>Spirosomataceae</taxon>
        <taxon>Arundinibacter</taxon>
    </lineage>
</organism>
<protein>
    <recommendedName>
        <fullName evidence="3">Glycosyltransferase</fullName>
    </recommendedName>
</protein>
<dbReference type="Gene3D" id="3.40.50.2000">
    <property type="entry name" value="Glycogen Phosphorylase B"/>
    <property type="match status" value="1"/>
</dbReference>
<evidence type="ECO:0008006" key="3">
    <source>
        <dbReference type="Google" id="ProtNLM"/>
    </source>
</evidence>
<dbReference type="SUPFAM" id="SSF53756">
    <property type="entry name" value="UDP-Glycosyltransferase/glycogen phosphorylase"/>
    <property type="match status" value="1"/>
</dbReference>
<dbReference type="OrthoDB" id="9813214at2"/>
<dbReference type="EMBL" id="SMJU01000010">
    <property type="protein sequence ID" value="TDB63476.1"/>
    <property type="molecule type" value="Genomic_DNA"/>
</dbReference>
<sequence>MKPSILYLSFNDGSDMRVNKELRTLSQKASVTLLALGERSQCYAEIHVEKLVFVEGSRKAVSTLLRYIVTGIYLLVSRRYHSVHVINEPQLIIFWPFLWFQKRVVLDIFDSIFLRKNRPGNQLAWLKKIVYAPLHQALVTDENRLELLPDFLKKNARIVPNYPYRLAQLPLKERSAGLRVMYFGWLGELRGTQTIAGLLAADPALTVWMAGWLTDDASRELTQHPRVRWLGVIPQAEALNKAAQVADYILCVYAPINDNNINASPNKIYDAIQTCTPVIINAEVKVSAFVTELQLGHVIPSYEVTNYQILAQQLLQKRNTFTFKEEIRQAYTWEKVEERLHLAHDM</sequence>
<gene>
    <name evidence="1" type="ORF">EZE20_17100</name>
</gene>
<dbReference type="AlphaFoldDB" id="A0A4R4KA94"/>
<dbReference type="Proteomes" id="UP000295706">
    <property type="component" value="Unassembled WGS sequence"/>
</dbReference>
<accession>A0A4R4KA94</accession>
<proteinExistence type="predicted"/>
<comment type="caution">
    <text evidence="1">The sequence shown here is derived from an EMBL/GenBank/DDBJ whole genome shotgun (WGS) entry which is preliminary data.</text>
</comment>